<proteinExistence type="predicted"/>
<feature type="compositionally biased region" description="Basic and acidic residues" evidence="1">
    <location>
        <begin position="25"/>
        <end position="35"/>
    </location>
</feature>
<feature type="region of interest" description="Disordered" evidence="1">
    <location>
        <begin position="1"/>
        <end position="125"/>
    </location>
</feature>
<sequence length="125" mass="13689">MPRIHSPPTTLTHTAKPPPPSLHPPWKDTRTDRTSWRHSGVTTTTHMHHHHYRPRPSNSSHHITVTPESLDSRTTRLRSCTTTPYRAATGADNAPPASLTPTVTPPAHLTTAPQPKPGLTTNTTA</sequence>
<comment type="caution">
    <text evidence="2">The sequence shown here is derived from an EMBL/GenBank/DDBJ whole genome shotgun (WGS) entry which is preliminary data.</text>
</comment>
<gene>
    <name evidence="2" type="ORF">E2C01_010617</name>
</gene>
<reference evidence="2 3" key="1">
    <citation type="submission" date="2019-05" db="EMBL/GenBank/DDBJ databases">
        <title>Another draft genome of Portunus trituberculatus and its Hox gene families provides insights of decapod evolution.</title>
        <authorList>
            <person name="Jeong J.-H."/>
            <person name="Song I."/>
            <person name="Kim S."/>
            <person name="Choi T."/>
            <person name="Kim D."/>
            <person name="Ryu S."/>
            <person name="Kim W."/>
        </authorList>
    </citation>
    <scope>NUCLEOTIDE SEQUENCE [LARGE SCALE GENOMIC DNA]</scope>
    <source>
        <tissue evidence="2">Muscle</tissue>
    </source>
</reference>
<keyword evidence="3" id="KW-1185">Reference proteome</keyword>
<dbReference type="Proteomes" id="UP000324222">
    <property type="component" value="Unassembled WGS sequence"/>
</dbReference>
<name>A0A5B7D945_PORTR</name>
<accession>A0A5B7D945</accession>
<evidence type="ECO:0000313" key="3">
    <source>
        <dbReference type="Proteomes" id="UP000324222"/>
    </source>
</evidence>
<dbReference type="AlphaFoldDB" id="A0A5B7D945"/>
<dbReference type="EMBL" id="VSRR010000619">
    <property type="protein sequence ID" value="MPC17753.1"/>
    <property type="molecule type" value="Genomic_DNA"/>
</dbReference>
<evidence type="ECO:0000313" key="2">
    <source>
        <dbReference type="EMBL" id="MPC17753.1"/>
    </source>
</evidence>
<organism evidence="2 3">
    <name type="scientific">Portunus trituberculatus</name>
    <name type="common">Swimming crab</name>
    <name type="synonym">Neptunus trituberculatus</name>
    <dbReference type="NCBI Taxonomy" id="210409"/>
    <lineage>
        <taxon>Eukaryota</taxon>
        <taxon>Metazoa</taxon>
        <taxon>Ecdysozoa</taxon>
        <taxon>Arthropoda</taxon>
        <taxon>Crustacea</taxon>
        <taxon>Multicrustacea</taxon>
        <taxon>Malacostraca</taxon>
        <taxon>Eumalacostraca</taxon>
        <taxon>Eucarida</taxon>
        <taxon>Decapoda</taxon>
        <taxon>Pleocyemata</taxon>
        <taxon>Brachyura</taxon>
        <taxon>Eubrachyura</taxon>
        <taxon>Portunoidea</taxon>
        <taxon>Portunidae</taxon>
        <taxon>Portuninae</taxon>
        <taxon>Portunus</taxon>
    </lineage>
</organism>
<evidence type="ECO:0000256" key="1">
    <source>
        <dbReference type="SAM" id="MobiDB-lite"/>
    </source>
</evidence>
<protein>
    <submittedName>
        <fullName evidence="2">Uncharacterized protein</fullName>
    </submittedName>
</protein>
<feature type="compositionally biased region" description="Polar residues" evidence="1">
    <location>
        <begin position="56"/>
        <end position="67"/>
    </location>
</feature>